<keyword evidence="2" id="KW-1185">Reference proteome</keyword>
<dbReference type="HOGENOM" id="CLU_178741_0_0_1"/>
<dbReference type="CTD" id="68917961"/>
<sequence>MSSQPLSRTAKSELGLTPYRAQNTGILSGNNNLVRVQKCKLTFAGTRQNEHMNMMFVNEKLLTVEVEFSLKNYLVSSPRSELSNEHSNMKKV</sequence>
<dbReference type="KEGG" id="cbr:CBG_26483"/>
<organism evidence="1 2">
    <name type="scientific">Caenorhabditis briggsae</name>
    <dbReference type="NCBI Taxonomy" id="6238"/>
    <lineage>
        <taxon>Eukaryota</taxon>
        <taxon>Metazoa</taxon>
        <taxon>Ecdysozoa</taxon>
        <taxon>Nematoda</taxon>
        <taxon>Chromadorea</taxon>
        <taxon>Rhabditida</taxon>
        <taxon>Rhabditina</taxon>
        <taxon>Rhabditomorpha</taxon>
        <taxon>Rhabditoidea</taxon>
        <taxon>Rhabditidae</taxon>
        <taxon>Peloderinae</taxon>
        <taxon>Caenorhabditis</taxon>
    </lineage>
</organism>
<gene>
    <name evidence="1" type="ORF">CBG26483</name>
    <name evidence="1" type="ORF">CBG_26483</name>
</gene>
<dbReference type="Proteomes" id="UP000008549">
    <property type="component" value="Unassembled WGS sequence"/>
</dbReference>
<evidence type="ECO:0000313" key="1">
    <source>
        <dbReference type="EMBL" id="CAR99214.1"/>
    </source>
</evidence>
<accession>B6IH34</accession>
<dbReference type="InParanoid" id="B6IH34"/>
<evidence type="ECO:0000313" key="2">
    <source>
        <dbReference type="Proteomes" id="UP000008549"/>
    </source>
</evidence>
<dbReference type="RefSeq" id="XP_045098779.1">
    <property type="nucleotide sequence ID" value="XM_045236067.1"/>
</dbReference>
<dbReference type="GeneID" id="68917961"/>
<protein>
    <submittedName>
        <fullName evidence="1">Protein CBG26483</fullName>
    </submittedName>
</protein>
<reference evidence="1 2" key="2">
    <citation type="journal article" date="2011" name="PLoS Genet.">
        <title>Caenorhabditis briggsae recombinant inbred line genotypes reveal inter-strain incompatibility and the evolution of recombination.</title>
        <authorList>
            <person name="Ross J.A."/>
            <person name="Koboldt D.C."/>
            <person name="Staisch J.E."/>
            <person name="Chamberlin H.M."/>
            <person name="Gupta B.P."/>
            <person name="Miller R.D."/>
            <person name="Baird S.E."/>
            <person name="Haag E.S."/>
        </authorList>
    </citation>
    <scope>NUCLEOTIDE SEQUENCE [LARGE SCALE GENOMIC DNA]</scope>
    <source>
        <strain evidence="1 2">AF16</strain>
    </source>
</reference>
<dbReference type="AlphaFoldDB" id="B6IH34"/>
<proteinExistence type="predicted"/>
<reference evidence="1 2" key="1">
    <citation type="journal article" date="2003" name="PLoS Biol.">
        <title>The genome sequence of Caenorhabditis briggsae: a platform for comparative genomics.</title>
        <authorList>
            <person name="Stein L.D."/>
            <person name="Bao Z."/>
            <person name="Blasiar D."/>
            <person name="Blumenthal T."/>
            <person name="Brent M.R."/>
            <person name="Chen N."/>
            <person name="Chinwalla A."/>
            <person name="Clarke L."/>
            <person name="Clee C."/>
            <person name="Coghlan A."/>
            <person name="Coulson A."/>
            <person name="D'Eustachio P."/>
            <person name="Fitch D.H."/>
            <person name="Fulton L.A."/>
            <person name="Fulton R.E."/>
            <person name="Griffiths-Jones S."/>
            <person name="Harris T.W."/>
            <person name="Hillier L.W."/>
            <person name="Kamath R."/>
            <person name="Kuwabara P.E."/>
            <person name="Mardis E.R."/>
            <person name="Marra M.A."/>
            <person name="Miner T.L."/>
            <person name="Minx P."/>
            <person name="Mullikin J.C."/>
            <person name="Plumb R.W."/>
            <person name="Rogers J."/>
            <person name="Schein J.E."/>
            <person name="Sohrmann M."/>
            <person name="Spieth J."/>
            <person name="Stajich J.E."/>
            <person name="Wei C."/>
            <person name="Willey D."/>
            <person name="Wilson R.K."/>
            <person name="Durbin R."/>
            <person name="Waterston R.H."/>
        </authorList>
    </citation>
    <scope>NUCLEOTIDE SEQUENCE [LARGE SCALE GENOMIC DNA]</scope>
    <source>
        <strain evidence="1 2">AF16</strain>
    </source>
</reference>
<dbReference type="PANTHER" id="PTHR46068:SF1">
    <property type="entry name" value="TRANSPOSASE IS30-LIKE HTH DOMAIN-CONTAINING PROTEIN"/>
    <property type="match status" value="1"/>
</dbReference>
<name>B6IH34_CAEBR</name>
<dbReference type="EMBL" id="HE601100">
    <property type="protein sequence ID" value="CAR99214.1"/>
    <property type="molecule type" value="Genomic_DNA"/>
</dbReference>
<dbReference type="PANTHER" id="PTHR46068">
    <property type="entry name" value="PROTEIN CBG27172"/>
    <property type="match status" value="1"/>
</dbReference>